<keyword evidence="3" id="KW-1185">Reference proteome</keyword>
<sequence>MRLAAWTENVQNLIKYVTLNPGSKLKMSLEMRARQYAVALYFIDKAAGPNRHLQDPRDGLTARVFRTYNARVMLQALL</sequence>
<dbReference type="PANTHER" id="PTHR10290">
    <property type="entry name" value="DNA TOPOISOMERASE I"/>
    <property type="match status" value="1"/>
</dbReference>
<organism evidence="2 3">
    <name type="scientific">Ovis ammon polii</name>
    <dbReference type="NCBI Taxonomy" id="230172"/>
    <lineage>
        <taxon>Eukaryota</taxon>
        <taxon>Metazoa</taxon>
        <taxon>Chordata</taxon>
        <taxon>Craniata</taxon>
        <taxon>Vertebrata</taxon>
        <taxon>Euteleostomi</taxon>
        <taxon>Mammalia</taxon>
        <taxon>Eutheria</taxon>
        <taxon>Laurasiatheria</taxon>
        <taxon>Artiodactyla</taxon>
        <taxon>Ruminantia</taxon>
        <taxon>Pecora</taxon>
        <taxon>Bovidae</taxon>
        <taxon>Caprinae</taxon>
        <taxon>Ovis</taxon>
    </lineage>
</organism>
<dbReference type="SUPFAM" id="SSF56349">
    <property type="entry name" value="DNA breaking-rejoining enzymes"/>
    <property type="match status" value="1"/>
</dbReference>
<dbReference type="GO" id="GO:0003677">
    <property type="term" value="F:DNA binding"/>
    <property type="evidence" value="ECO:0007669"/>
    <property type="project" value="InterPro"/>
</dbReference>
<dbReference type="Pfam" id="PF01028">
    <property type="entry name" value="Topoisom_I"/>
    <property type="match status" value="1"/>
</dbReference>
<proteinExistence type="predicted"/>
<dbReference type="PANTHER" id="PTHR10290:SF1">
    <property type="entry name" value="DNA TOPOISOMERASE I, MITOCHONDRIAL"/>
    <property type="match status" value="1"/>
</dbReference>
<reference evidence="2" key="1">
    <citation type="submission" date="2022-03" db="EMBL/GenBank/DDBJ databases">
        <title>Genomic analyses of argali, domestic sheep and their hybrids provide insights into chromosomal evolution, heterosis and genetic basis of agronomic traits.</title>
        <authorList>
            <person name="Li M."/>
        </authorList>
    </citation>
    <scope>NUCLEOTIDE SEQUENCE</scope>
    <source>
        <strain evidence="2">CAU-MHL-2022a</strain>
        <tissue evidence="2">Skin</tissue>
    </source>
</reference>
<dbReference type="InterPro" id="IPR011010">
    <property type="entry name" value="DNA_brk_join_enz"/>
</dbReference>
<comment type="caution">
    <text evidence="2">The sequence shown here is derived from an EMBL/GenBank/DDBJ whole genome shotgun (WGS) entry which is preliminary data.</text>
</comment>
<dbReference type="Gene3D" id="3.90.15.10">
    <property type="entry name" value="Topoisomerase I, Chain A, domain 3"/>
    <property type="match status" value="1"/>
</dbReference>
<accession>A0AAD4U8F5</accession>
<name>A0AAD4U8F5_OVIAM</name>
<dbReference type="InterPro" id="IPR014711">
    <property type="entry name" value="TopoI_cat_a-hlx-sub_euk"/>
</dbReference>
<dbReference type="InterPro" id="IPR051062">
    <property type="entry name" value="Topoisomerase_IB"/>
</dbReference>
<dbReference type="EMBL" id="JAKZEL010000010">
    <property type="protein sequence ID" value="KAI4539939.1"/>
    <property type="molecule type" value="Genomic_DNA"/>
</dbReference>
<dbReference type="GO" id="GO:0042645">
    <property type="term" value="C:mitochondrial nucleoid"/>
    <property type="evidence" value="ECO:0007669"/>
    <property type="project" value="TreeGrafter"/>
</dbReference>
<evidence type="ECO:0000313" key="3">
    <source>
        <dbReference type="Proteomes" id="UP001214576"/>
    </source>
</evidence>
<dbReference type="GO" id="GO:0006260">
    <property type="term" value="P:DNA replication"/>
    <property type="evidence" value="ECO:0007669"/>
    <property type="project" value="TreeGrafter"/>
</dbReference>
<dbReference type="GO" id="GO:0003917">
    <property type="term" value="F:DNA topoisomerase type I (single strand cut, ATP-independent) activity"/>
    <property type="evidence" value="ECO:0007669"/>
    <property type="project" value="InterPro"/>
</dbReference>
<gene>
    <name evidence="2" type="ORF">MG293_010334</name>
</gene>
<dbReference type="InterPro" id="IPR013500">
    <property type="entry name" value="TopoI_cat_euk"/>
</dbReference>
<evidence type="ECO:0000313" key="2">
    <source>
        <dbReference type="EMBL" id="KAI4539939.1"/>
    </source>
</evidence>
<dbReference type="GO" id="GO:0006265">
    <property type="term" value="P:DNA topological change"/>
    <property type="evidence" value="ECO:0007669"/>
    <property type="project" value="InterPro"/>
</dbReference>
<feature type="domain" description="DNA topoisomerase I catalytic core eukaryotic-type" evidence="1">
    <location>
        <begin position="50"/>
        <end position="78"/>
    </location>
</feature>
<evidence type="ECO:0000259" key="1">
    <source>
        <dbReference type="Pfam" id="PF01028"/>
    </source>
</evidence>
<dbReference type="AlphaFoldDB" id="A0AAD4U8F5"/>
<dbReference type="Proteomes" id="UP001214576">
    <property type="component" value="Unassembled WGS sequence"/>
</dbReference>
<protein>
    <recommendedName>
        <fullName evidence="1">DNA topoisomerase I catalytic core eukaryotic-type domain-containing protein</fullName>
    </recommendedName>
</protein>